<dbReference type="Proteomes" id="UP000265520">
    <property type="component" value="Unassembled WGS sequence"/>
</dbReference>
<proteinExistence type="predicted"/>
<protein>
    <submittedName>
        <fullName evidence="1">Uncharacterized protein</fullName>
    </submittedName>
</protein>
<reference evidence="1 2" key="1">
    <citation type="journal article" date="2018" name="Front. Plant Sci.">
        <title>Red Clover (Trifolium pratense) and Zigzag Clover (T. medium) - A Picture of Genomic Similarities and Differences.</title>
        <authorList>
            <person name="Dluhosova J."/>
            <person name="Istvanek J."/>
            <person name="Nedelnik J."/>
            <person name="Repkova J."/>
        </authorList>
    </citation>
    <scope>NUCLEOTIDE SEQUENCE [LARGE SCALE GENOMIC DNA]</scope>
    <source>
        <strain evidence="2">cv. 10/8</strain>
        <tissue evidence="1">Leaf</tissue>
    </source>
</reference>
<keyword evidence="2" id="KW-1185">Reference proteome</keyword>
<dbReference type="EMBL" id="LXQA010337122">
    <property type="protein sequence ID" value="MCI44910.1"/>
    <property type="molecule type" value="Genomic_DNA"/>
</dbReference>
<accession>A0A392SAB5</accession>
<comment type="caution">
    <text evidence="1">The sequence shown here is derived from an EMBL/GenBank/DDBJ whole genome shotgun (WGS) entry which is preliminary data.</text>
</comment>
<dbReference type="AlphaFoldDB" id="A0A392SAB5"/>
<name>A0A392SAB5_9FABA</name>
<evidence type="ECO:0000313" key="1">
    <source>
        <dbReference type="EMBL" id="MCI44910.1"/>
    </source>
</evidence>
<organism evidence="1 2">
    <name type="scientific">Trifolium medium</name>
    <dbReference type="NCBI Taxonomy" id="97028"/>
    <lineage>
        <taxon>Eukaryota</taxon>
        <taxon>Viridiplantae</taxon>
        <taxon>Streptophyta</taxon>
        <taxon>Embryophyta</taxon>
        <taxon>Tracheophyta</taxon>
        <taxon>Spermatophyta</taxon>
        <taxon>Magnoliopsida</taxon>
        <taxon>eudicotyledons</taxon>
        <taxon>Gunneridae</taxon>
        <taxon>Pentapetalae</taxon>
        <taxon>rosids</taxon>
        <taxon>fabids</taxon>
        <taxon>Fabales</taxon>
        <taxon>Fabaceae</taxon>
        <taxon>Papilionoideae</taxon>
        <taxon>50 kb inversion clade</taxon>
        <taxon>NPAAA clade</taxon>
        <taxon>Hologalegina</taxon>
        <taxon>IRL clade</taxon>
        <taxon>Trifolieae</taxon>
        <taxon>Trifolium</taxon>
    </lineage>
</organism>
<sequence>MDADDLLDSENDLDVLVSLVSILPVEYDIWSEVTDEEDEFDSNELDGGA</sequence>
<evidence type="ECO:0000313" key="2">
    <source>
        <dbReference type="Proteomes" id="UP000265520"/>
    </source>
</evidence>